<protein>
    <submittedName>
        <fullName evidence="2">Uncharacterized protein</fullName>
    </submittedName>
</protein>
<feature type="compositionally biased region" description="Low complexity" evidence="1">
    <location>
        <begin position="1"/>
        <end position="15"/>
    </location>
</feature>
<feature type="compositionally biased region" description="Basic and acidic residues" evidence="1">
    <location>
        <begin position="27"/>
        <end position="40"/>
    </location>
</feature>
<dbReference type="AlphaFoldDB" id="A0AAN9V9V7"/>
<proteinExistence type="predicted"/>
<feature type="region of interest" description="Disordered" evidence="1">
    <location>
        <begin position="1"/>
        <end position="56"/>
    </location>
</feature>
<evidence type="ECO:0000313" key="3">
    <source>
        <dbReference type="Proteomes" id="UP001378592"/>
    </source>
</evidence>
<dbReference type="Proteomes" id="UP001378592">
    <property type="component" value="Unassembled WGS sequence"/>
</dbReference>
<keyword evidence="3" id="KW-1185">Reference proteome</keyword>
<organism evidence="2 3">
    <name type="scientific">Gryllus longicercus</name>
    <dbReference type="NCBI Taxonomy" id="2509291"/>
    <lineage>
        <taxon>Eukaryota</taxon>
        <taxon>Metazoa</taxon>
        <taxon>Ecdysozoa</taxon>
        <taxon>Arthropoda</taxon>
        <taxon>Hexapoda</taxon>
        <taxon>Insecta</taxon>
        <taxon>Pterygota</taxon>
        <taxon>Neoptera</taxon>
        <taxon>Polyneoptera</taxon>
        <taxon>Orthoptera</taxon>
        <taxon>Ensifera</taxon>
        <taxon>Gryllidea</taxon>
        <taxon>Grylloidea</taxon>
        <taxon>Gryllidae</taxon>
        <taxon>Gryllinae</taxon>
        <taxon>Gryllus</taxon>
    </lineage>
</organism>
<reference evidence="2 3" key="1">
    <citation type="submission" date="2024-03" db="EMBL/GenBank/DDBJ databases">
        <title>The genome assembly and annotation of the cricket Gryllus longicercus Weissman &amp; Gray.</title>
        <authorList>
            <person name="Szrajer S."/>
            <person name="Gray D."/>
            <person name="Ylla G."/>
        </authorList>
    </citation>
    <scope>NUCLEOTIDE SEQUENCE [LARGE SCALE GENOMIC DNA]</scope>
    <source>
        <strain evidence="2">DAG 2021-001</strain>
        <tissue evidence="2">Whole body minus gut</tissue>
    </source>
</reference>
<name>A0AAN9V9V7_9ORTH</name>
<feature type="region of interest" description="Disordered" evidence="1">
    <location>
        <begin position="109"/>
        <end position="159"/>
    </location>
</feature>
<accession>A0AAN9V9V7</accession>
<comment type="caution">
    <text evidence="2">The sequence shown here is derived from an EMBL/GenBank/DDBJ whole genome shotgun (WGS) entry which is preliminary data.</text>
</comment>
<evidence type="ECO:0000256" key="1">
    <source>
        <dbReference type="SAM" id="MobiDB-lite"/>
    </source>
</evidence>
<evidence type="ECO:0000313" key="2">
    <source>
        <dbReference type="EMBL" id="KAK7793157.1"/>
    </source>
</evidence>
<sequence length="308" mass="35561">MPPKRSSLSRSTSAARRNKRIRASLTNEERQARNEADRLRIANSRALETEGQHAARIERERLRAARSRASETEEQHAARIEKERLRAARSRASETEEQHAARIERERLRAARSRASETEEQHAARIERERLRDARSRASETKEQHAARSERERSRVTRSRRTVHVDLNLVKKLPVVNTDECSWKTNEDLQSPSTVFVKTEWECEIEEGFQENEVTQDETEDELEPPTTVFLKTETMCDIEEALPEENNEESWDEKAFHGKVASQDAEEDFHASTSGSEFLASMRQKIAGALSVRCGDHQESRELLENF</sequence>
<dbReference type="EMBL" id="JAZDUA010000400">
    <property type="protein sequence ID" value="KAK7793157.1"/>
    <property type="molecule type" value="Genomic_DNA"/>
</dbReference>
<feature type="compositionally biased region" description="Basic and acidic residues" evidence="1">
    <location>
        <begin position="109"/>
        <end position="155"/>
    </location>
</feature>
<gene>
    <name evidence="2" type="ORF">R5R35_011031</name>
</gene>
<feature type="compositionally biased region" description="Basic and acidic residues" evidence="1">
    <location>
        <begin position="47"/>
        <end position="56"/>
    </location>
</feature>